<evidence type="ECO:0000256" key="3">
    <source>
        <dbReference type="SAM" id="MobiDB-lite"/>
    </source>
</evidence>
<comment type="caution">
    <text evidence="4">The sequence shown here is derived from an EMBL/GenBank/DDBJ whole genome shotgun (WGS) entry which is preliminary data.</text>
</comment>
<dbReference type="GO" id="GO:0005634">
    <property type="term" value="C:nucleus"/>
    <property type="evidence" value="ECO:0007669"/>
    <property type="project" value="InterPro"/>
</dbReference>
<sequence>MAASLEDTGVTYEQLADIEAEFDEVETEIIRQQVQMTQPLYEKRQKLVAKIPNFWPLVFEQAPPDIDEFIQPTDSALLLTSLASISVSHFEIENGGNGDPRSVAIRMEFNENEYFEDRVLEKKFWYRRSMEGDAGLVSEPVVINWKEGKDLTDGLLNMVKAVWDEQQQSGPATAAERKKKPLTAKQQALKEKIENIGLGGQSFFCWFGFVGDRISAEESKAATEKERAERKLRQQGGATPADKSNDEDEEDDEFDDLEIFPEGDSVALAITDDLWPGALRYFCKFLKYFLHLEFSY</sequence>
<dbReference type="GO" id="GO:0006334">
    <property type="term" value="P:nucleosome assembly"/>
    <property type="evidence" value="ECO:0007669"/>
    <property type="project" value="InterPro"/>
</dbReference>
<evidence type="ECO:0000256" key="2">
    <source>
        <dbReference type="RuleBase" id="RU003876"/>
    </source>
</evidence>
<keyword evidence="5" id="KW-1185">Reference proteome</keyword>
<feature type="compositionally biased region" description="Basic and acidic residues" evidence="3">
    <location>
        <begin position="220"/>
        <end position="232"/>
    </location>
</feature>
<gene>
    <name evidence="4" type="ORF">B0H66DRAFT_471020</name>
</gene>
<protein>
    <submittedName>
        <fullName evidence="4">Nucleosome assembly protein</fullName>
    </submittedName>
</protein>
<dbReference type="Proteomes" id="UP001283341">
    <property type="component" value="Unassembled WGS sequence"/>
</dbReference>
<dbReference type="InterPro" id="IPR037231">
    <property type="entry name" value="NAP-like_sf"/>
</dbReference>
<evidence type="ECO:0000313" key="5">
    <source>
        <dbReference type="Proteomes" id="UP001283341"/>
    </source>
</evidence>
<evidence type="ECO:0000256" key="1">
    <source>
        <dbReference type="ARBA" id="ARBA00009947"/>
    </source>
</evidence>
<reference evidence="4" key="2">
    <citation type="submission" date="2023-06" db="EMBL/GenBank/DDBJ databases">
        <authorList>
            <consortium name="Lawrence Berkeley National Laboratory"/>
            <person name="Haridas S."/>
            <person name="Hensen N."/>
            <person name="Bonometti L."/>
            <person name="Westerberg I."/>
            <person name="Brannstrom I.O."/>
            <person name="Guillou S."/>
            <person name="Cros-Aarteil S."/>
            <person name="Calhoun S."/>
            <person name="Kuo A."/>
            <person name="Mondo S."/>
            <person name="Pangilinan J."/>
            <person name="Riley R."/>
            <person name="Labutti K."/>
            <person name="Andreopoulos B."/>
            <person name="Lipzen A."/>
            <person name="Chen C."/>
            <person name="Yanf M."/>
            <person name="Daum C."/>
            <person name="Ng V."/>
            <person name="Clum A."/>
            <person name="Steindorff A."/>
            <person name="Ohm R."/>
            <person name="Martin F."/>
            <person name="Silar P."/>
            <person name="Natvig D."/>
            <person name="Lalanne C."/>
            <person name="Gautier V."/>
            <person name="Ament-Velasquez S.L."/>
            <person name="Kruys A."/>
            <person name="Hutchinson M.I."/>
            <person name="Powell A.J."/>
            <person name="Barry K."/>
            <person name="Miller A.N."/>
            <person name="Grigoriev I.V."/>
            <person name="Debuchy R."/>
            <person name="Gladieux P."/>
            <person name="Thoren M.H."/>
            <person name="Johannesson H."/>
        </authorList>
    </citation>
    <scope>NUCLEOTIDE SEQUENCE</scope>
    <source>
        <strain evidence="4">CBS 118394</strain>
    </source>
</reference>
<accession>A0AAE0MAW8</accession>
<dbReference type="AlphaFoldDB" id="A0AAE0MAW8"/>
<dbReference type="InterPro" id="IPR002164">
    <property type="entry name" value="NAP_family"/>
</dbReference>
<reference evidence="4" key="1">
    <citation type="journal article" date="2023" name="Mol. Phylogenet. Evol.">
        <title>Genome-scale phylogeny and comparative genomics of the fungal order Sordariales.</title>
        <authorList>
            <person name="Hensen N."/>
            <person name="Bonometti L."/>
            <person name="Westerberg I."/>
            <person name="Brannstrom I.O."/>
            <person name="Guillou S."/>
            <person name="Cros-Aarteil S."/>
            <person name="Calhoun S."/>
            <person name="Haridas S."/>
            <person name="Kuo A."/>
            <person name="Mondo S."/>
            <person name="Pangilinan J."/>
            <person name="Riley R."/>
            <person name="LaButti K."/>
            <person name="Andreopoulos B."/>
            <person name="Lipzen A."/>
            <person name="Chen C."/>
            <person name="Yan M."/>
            <person name="Daum C."/>
            <person name="Ng V."/>
            <person name="Clum A."/>
            <person name="Steindorff A."/>
            <person name="Ohm R.A."/>
            <person name="Martin F."/>
            <person name="Silar P."/>
            <person name="Natvig D.O."/>
            <person name="Lalanne C."/>
            <person name="Gautier V."/>
            <person name="Ament-Velasquez S.L."/>
            <person name="Kruys A."/>
            <person name="Hutchinson M.I."/>
            <person name="Powell A.J."/>
            <person name="Barry K."/>
            <person name="Miller A.N."/>
            <person name="Grigoriev I.V."/>
            <person name="Debuchy R."/>
            <person name="Gladieux P."/>
            <person name="Hiltunen Thoren M."/>
            <person name="Johannesson H."/>
        </authorList>
    </citation>
    <scope>NUCLEOTIDE SEQUENCE</scope>
    <source>
        <strain evidence="4">CBS 118394</strain>
    </source>
</reference>
<comment type="similarity">
    <text evidence="1 2">Belongs to the nucleosome assembly protein (NAP) family.</text>
</comment>
<organism evidence="4 5">
    <name type="scientific">Apodospora peruviana</name>
    <dbReference type="NCBI Taxonomy" id="516989"/>
    <lineage>
        <taxon>Eukaryota</taxon>
        <taxon>Fungi</taxon>
        <taxon>Dikarya</taxon>
        <taxon>Ascomycota</taxon>
        <taxon>Pezizomycotina</taxon>
        <taxon>Sordariomycetes</taxon>
        <taxon>Sordariomycetidae</taxon>
        <taxon>Sordariales</taxon>
        <taxon>Lasiosphaeriaceae</taxon>
        <taxon>Apodospora</taxon>
    </lineage>
</organism>
<name>A0AAE0MAW8_9PEZI</name>
<proteinExistence type="inferred from homology"/>
<dbReference type="Gene3D" id="3.30.1120.90">
    <property type="entry name" value="Nucleosome assembly protein"/>
    <property type="match status" value="1"/>
</dbReference>
<dbReference type="SUPFAM" id="SSF143113">
    <property type="entry name" value="NAP-like"/>
    <property type="match status" value="1"/>
</dbReference>
<dbReference type="Pfam" id="PF00956">
    <property type="entry name" value="NAP"/>
    <property type="match status" value="1"/>
</dbReference>
<feature type="region of interest" description="Disordered" evidence="3">
    <location>
        <begin position="220"/>
        <end position="253"/>
    </location>
</feature>
<dbReference type="EMBL" id="JAUEDM010000002">
    <property type="protein sequence ID" value="KAK3325876.1"/>
    <property type="molecule type" value="Genomic_DNA"/>
</dbReference>
<dbReference type="PANTHER" id="PTHR11875">
    <property type="entry name" value="TESTIS-SPECIFIC Y-ENCODED PROTEIN"/>
    <property type="match status" value="1"/>
</dbReference>
<evidence type="ECO:0000313" key="4">
    <source>
        <dbReference type="EMBL" id="KAK3325876.1"/>
    </source>
</evidence>